<name>A0A0L0T5F1_ALLM3</name>
<dbReference type="AlphaFoldDB" id="A0A0L0T5F1"/>
<keyword evidence="1" id="KW-0175">Coiled coil</keyword>
<protein>
    <submittedName>
        <fullName evidence="3">Uncharacterized protein</fullName>
    </submittedName>
</protein>
<reference evidence="3 4" key="1">
    <citation type="submission" date="2009-11" db="EMBL/GenBank/DDBJ databases">
        <title>Annotation of Allomyces macrogynus ATCC 38327.</title>
        <authorList>
            <consortium name="The Broad Institute Genome Sequencing Platform"/>
            <person name="Russ C."/>
            <person name="Cuomo C."/>
            <person name="Burger G."/>
            <person name="Gray M.W."/>
            <person name="Holland P.W.H."/>
            <person name="King N."/>
            <person name="Lang F.B.F."/>
            <person name="Roger A.J."/>
            <person name="Ruiz-Trillo I."/>
            <person name="Young S.K."/>
            <person name="Zeng Q."/>
            <person name="Gargeya S."/>
            <person name="Fitzgerald M."/>
            <person name="Haas B."/>
            <person name="Abouelleil A."/>
            <person name="Alvarado L."/>
            <person name="Arachchi H.M."/>
            <person name="Berlin A."/>
            <person name="Chapman S.B."/>
            <person name="Gearin G."/>
            <person name="Goldberg J."/>
            <person name="Griggs A."/>
            <person name="Gujja S."/>
            <person name="Hansen M."/>
            <person name="Heiman D."/>
            <person name="Howarth C."/>
            <person name="Larimer J."/>
            <person name="Lui A."/>
            <person name="MacDonald P.J.P."/>
            <person name="McCowen C."/>
            <person name="Montmayeur A."/>
            <person name="Murphy C."/>
            <person name="Neiman D."/>
            <person name="Pearson M."/>
            <person name="Priest M."/>
            <person name="Roberts A."/>
            <person name="Saif S."/>
            <person name="Shea T."/>
            <person name="Sisk P."/>
            <person name="Stolte C."/>
            <person name="Sykes S."/>
            <person name="Wortman J."/>
            <person name="Nusbaum C."/>
            <person name="Birren B."/>
        </authorList>
    </citation>
    <scope>NUCLEOTIDE SEQUENCE [LARGE SCALE GENOMIC DNA]</scope>
    <source>
        <strain evidence="3 4">ATCC 38327</strain>
    </source>
</reference>
<sequence length="181" mass="19742">MAAQVAHRKFRMVATMESAEQHAEYLDLRSTDEAKRATQADLDALIAQRAELERQLHRKIEYEAIMADVRKTQSRAALNLQTNDLELAIAALRQRLVDQTRHAAERRTELQRALRAVVGVRDGVKEEMAARAEMQRELAADVAAGAGRPGSMTPGTPASAGGGHSRSHPGAEEGEIGGRRG</sequence>
<evidence type="ECO:0000256" key="2">
    <source>
        <dbReference type="SAM" id="MobiDB-lite"/>
    </source>
</evidence>
<dbReference type="EMBL" id="GG745363">
    <property type="protein sequence ID" value="KNE69941.1"/>
    <property type="molecule type" value="Genomic_DNA"/>
</dbReference>
<proteinExistence type="predicted"/>
<evidence type="ECO:0000313" key="4">
    <source>
        <dbReference type="Proteomes" id="UP000054350"/>
    </source>
</evidence>
<evidence type="ECO:0000313" key="3">
    <source>
        <dbReference type="EMBL" id="KNE69941.1"/>
    </source>
</evidence>
<dbReference type="Proteomes" id="UP000054350">
    <property type="component" value="Unassembled WGS sequence"/>
</dbReference>
<organism evidence="3 4">
    <name type="scientific">Allomyces macrogynus (strain ATCC 38327)</name>
    <name type="common">Allomyces javanicus var. macrogynus</name>
    <dbReference type="NCBI Taxonomy" id="578462"/>
    <lineage>
        <taxon>Eukaryota</taxon>
        <taxon>Fungi</taxon>
        <taxon>Fungi incertae sedis</taxon>
        <taxon>Blastocladiomycota</taxon>
        <taxon>Blastocladiomycetes</taxon>
        <taxon>Blastocladiales</taxon>
        <taxon>Blastocladiaceae</taxon>
        <taxon>Allomyces</taxon>
    </lineage>
</organism>
<dbReference type="VEuPathDB" id="FungiDB:AMAG_14784"/>
<evidence type="ECO:0000256" key="1">
    <source>
        <dbReference type="SAM" id="Coils"/>
    </source>
</evidence>
<accession>A0A0L0T5F1</accession>
<reference evidence="4" key="2">
    <citation type="submission" date="2009-11" db="EMBL/GenBank/DDBJ databases">
        <title>The Genome Sequence of Allomyces macrogynus strain ATCC 38327.</title>
        <authorList>
            <consortium name="The Broad Institute Genome Sequencing Platform"/>
            <person name="Russ C."/>
            <person name="Cuomo C."/>
            <person name="Shea T."/>
            <person name="Young S.K."/>
            <person name="Zeng Q."/>
            <person name="Koehrsen M."/>
            <person name="Haas B."/>
            <person name="Borodovsky M."/>
            <person name="Guigo R."/>
            <person name="Alvarado L."/>
            <person name="Berlin A."/>
            <person name="Borenstein D."/>
            <person name="Chen Z."/>
            <person name="Engels R."/>
            <person name="Freedman E."/>
            <person name="Gellesch M."/>
            <person name="Goldberg J."/>
            <person name="Griggs A."/>
            <person name="Gujja S."/>
            <person name="Heiman D."/>
            <person name="Hepburn T."/>
            <person name="Howarth C."/>
            <person name="Jen D."/>
            <person name="Larson L."/>
            <person name="Lewis B."/>
            <person name="Mehta T."/>
            <person name="Park D."/>
            <person name="Pearson M."/>
            <person name="Roberts A."/>
            <person name="Saif S."/>
            <person name="Shenoy N."/>
            <person name="Sisk P."/>
            <person name="Stolte C."/>
            <person name="Sykes S."/>
            <person name="Walk T."/>
            <person name="White J."/>
            <person name="Yandava C."/>
            <person name="Burger G."/>
            <person name="Gray M.W."/>
            <person name="Holland P.W.H."/>
            <person name="King N."/>
            <person name="Lang F.B.F."/>
            <person name="Roger A.J."/>
            <person name="Ruiz-Trillo I."/>
            <person name="Lander E."/>
            <person name="Nusbaum C."/>
        </authorList>
    </citation>
    <scope>NUCLEOTIDE SEQUENCE [LARGE SCALE GENOMIC DNA]</scope>
    <source>
        <strain evidence="4">ATCC 38327</strain>
    </source>
</reference>
<dbReference type="OrthoDB" id="10404041at2759"/>
<gene>
    <name evidence="3" type="ORF">AMAG_14784</name>
</gene>
<feature type="coiled-coil region" evidence="1">
    <location>
        <begin position="35"/>
        <end position="95"/>
    </location>
</feature>
<feature type="region of interest" description="Disordered" evidence="2">
    <location>
        <begin position="143"/>
        <end position="181"/>
    </location>
</feature>
<keyword evidence="4" id="KW-1185">Reference proteome</keyword>
<dbReference type="EMBL" id="GG745363">
    <property type="protein sequence ID" value="KNE69940.1"/>
    <property type="molecule type" value="Genomic_DNA"/>
</dbReference>